<evidence type="ECO:0000256" key="7">
    <source>
        <dbReference type="ARBA" id="ARBA00022729"/>
    </source>
</evidence>
<dbReference type="FunFam" id="3.30.200.20:FF:000328">
    <property type="entry name" value="Leucine-rich repeat protein kinase family protein"/>
    <property type="match status" value="1"/>
</dbReference>
<reference evidence="21 22" key="1">
    <citation type="submission" date="2024-01" db="EMBL/GenBank/DDBJ databases">
        <title>The genomes of 5 underutilized Papilionoideae crops provide insights into root nodulation and disease resistanc.</title>
        <authorList>
            <person name="Jiang F."/>
        </authorList>
    </citation>
    <scope>NUCLEOTIDE SEQUENCE [LARGE SCALE GENOMIC DNA]</scope>
    <source>
        <strain evidence="21">LVBAO_FW01</strain>
        <tissue evidence="21">Leaves</tissue>
    </source>
</reference>
<feature type="domain" description="Protein kinase" evidence="20">
    <location>
        <begin position="611"/>
        <end position="884"/>
    </location>
</feature>
<dbReference type="Gene3D" id="3.30.200.20">
    <property type="entry name" value="Phosphorylase Kinase, domain 1"/>
    <property type="match status" value="1"/>
</dbReference>
<feature type="transmembrane region" description="Helical" evidence="18">
    <location>
        <begin position="536"/>
        <end position="562"/>
    </location>
</feature>
<dbReference type="PANTHER" id="PTHR45974:SF266">
    <property type="entry name" value="LEUCINE-RICH REPEAT RECEPTOR PROTEIN KINASE HPCA1"/>
    <property type="match status" value="1"/>
</dbReference>
<evidence type="ECO:0000256" key="4">
    <source>
        <dbReference type="ARBA" id="ARBA00022614"/>
    </source>
</evidence>
<dbReference type="PANTHER" id="PTHR45974">
    <property type="entry name" value="RECEPTOR-LIKE PROTEIN 55"/>
    <property type="match status" value="1"/>
</dbReference>
<dbReference type="SMART" id="SM00220">
    <property type="entry name" value="S_TKc"/>
    <property type="match status" value="1"/>
</dbReference>
<evidence type="ECO:0000313" key="22">
    <source>
        <dbReference type="Proteomes" id="UP001367508"/>
    </source>
</evidence>
<evidence type="ECO:0000313" key="21">
    <source>
        <dbReference type="EMBL" id="KAK7331220.1"/>
    </source>
</evidence>
<name>A0AAN9QAX1_CANGL</name>
<keyword evidence="10" id="KW-0418">Kinase</keyword>
<comment type="subcellular location">
    <subcellularLocation>
        <location evidence="1">Membrane</location>
        <topology evidence="1">Single-pass type I membrane protein</topology>
    </subcellularLocation>
</comment>
<dbReference type="InterPro" id="IPR001245">
    <property type="entry name" value="Ser-Thr/Tyr_kinase_cat_dom"/>
</dbReference>
<keyword evidence="9 16" id="KW-0547">Nucleotide-binding</keyword>
<evidence type="ECO:0000256" key="6">
    <source>
        <dbReference type="ARBA" id="ARBA00022692"/>
    </source>
</evidence>
<dbReference type="PROSITE" id="PS00107">
    <property type="entry name" value="PROTEIN_KINASE_ATP"/>
    <property type="match status" value="1"/>
</dbReference>
<evidence type="ECO:0000256" key="5">
    <source>
        <dbReference type="ARBA" id="ARBA00022679"/>
    </source>
</evidence>
<dbReference type="AlphaFoldDB" id="A0AAN9QAX1"/>
<keyword evidence="14" id="KW-0675">Receptor</keyword>
<dbReference type="InterPro" id="IPR017441">
    <property type="entry name" value="Protein_kinase_ATP_BS"/>
</dbReference>
<dbReference type="Gene3D" id="1.10.510.10">
    <property type="entry name" value="Transferase(Phosphotransferase) domain 1"/>
    <property type="match status" value="1"/>
</dbReference>
<evidence type="ECO:0000256" key="14">
    <source>
        <dbReference type="ARBA" id="ARBA00023170"/>
    </source>
</evidence>
<evidence type="ECO:0000256" key="15">
    <source>
        <dbReference type="ARBA" id="ARBA00023180"/>
    </source>
</evidence>
<feature type="binding site" evidence="16">
    <location>
        <position position="639"/>
    </location>
    <ligand>
        <name>ATP</name>
        <dbReference type="ChEBI" id="CHEBI:30616"/>
    </ligand>
</feature>
<dbReference type="CDD" id="cd14066">
    <property type="entry name" value="STKc_IRAK"/>
    <property type="match status" value="1"/>
</dbReference>
<feature type="chain" id="PRO_5042847369" description="non-specific serine/threonine protein kinase" evidence="19">
    <location>
        <begin position="22"/>
        <end position="938"/>
    </location>
</feature>
<evidence type="ECO:0000256" key="13">
    <source>
        <dbReference type="ARBA" id="ARBA00023136"/>
    </source>
</evidence>
<keyword evidence="3" id="KW-0723">Serine/threonine-protein kinase</keyword>
<evidence type="ECO:0000256" key="1">
    <source>
        <dbReference type="ARBA" id="ARBA00004479"/>
    </source>
</evidence>
<dbReference type="InterPro" id="IPR032675">
    <property type="entry name" value="LRR_dom_sf"/>
</dbReference>
<comment type="caution">
    <text evidence="21">The sequence shown here is derived from an EMBL/GenBank/DDBJ whole genome shotgun (WGS) entry which is preliminary data.</text>
</comment>
<dbReference type="Gene3D" id="3.80.10.10">
    <property type="entry name" value="Ribonuclease Inhibitor"/>
    <property type="match status" value="2"/>
</dbReference>
<sequence length="938" mass="103591">MDERILVLLVLSFNCLLFAAAQKVSNDLVVLKTLRDSWQSAIPSWVASDPCSGWDGIKCRDSRVISISLPDTGLTGQLPGDIGSLSELEILDLSYNRGLTGTLPQEIGNLKKLSKLILVGCGFTGRIPDEIGSLHQLLFLSLNSNNFVGPIPPSIGNLSNLTWLDLADNQLDGSIPVSPGLDMLLNTLHFHLGKNKLSGEIPPQLFSSKMTLIHAIFESNLLVGSIPETIGLVKSLTLVRFENNLLDGYVPQSLNNLTNVTDLLLSNNKLHGPMPNLTGMIFLKYLGLSNNSFDKSDFPPWISNLKNLTTLQMESVSLSGKIPAPLFSLACLQNVVLRNNYLGGTLDIGTNYSHQLQLIDLTSNSIEEFEQRNELPNITIILVSNPICTETGATGRYCTKQSILKTQQNCSSEKCNPDQILSPKCKCGYPYIGVLTFRAPSSFEWRNTTSMEEKFLDIFQTHSLPVDSVSLRSSTDDPFSCFEFSIQIFPSGQDHFSQKNMSCISFLLGNLSNYSPFSFVSENQRLKESSKSSNTVIIIGAAIGGSSVLLVLLVLAGVYAFCQKRRAERAISRSNNPFGHWDPNKSNCGIPQLKSARQFSFKEIKKYTNNFSPANEIGLGGYGKVYQGILPSGKLVAIKRAQKESKQGGLEFKAEIELLSRVHHKNLVSLVGFCFEREEQMLVYEFVSNGTLKDAISGKSGTVLSWSRRLKVALGAARGLAYLHEHADPPIIHRDIKSNNILLDENYNAKVADFGLSKSILDDEKDHVTTQVKGTMGYLDPDYYTSQQLTEKSDVYSFGVLMLELITARKPIERGKYIVKVVRNAMDKTKDLYGLHEIIDQAIGSGSKLTDFEKFVDLAMECVEESGGKRPTMSDVVKEIESMLQSSGLNLISESVESTSSRHDFYELSIMSSHQDHPHSNESCGSSTEYLRPKNESS</sequence>
<keyword evidence="22" id="KW-1185">Reference proteome</keyword>
<keyword evidence="8" id="KW-0677">Repeat</keyword>
<dbReference type="GO" id="GO:0016020">
    <property type="term" value="C:membrane"/>
    <property type="evidence" value="ECO:0007669"/>
    <property type="project" value="UniProtKB-SubCell"/>
</dbReference>
<protein>
    <recommendedName>
        <fullName evidence="2">non-specific serine/threonine protein kinase</fullName>
        <ecNumber evidence="2">2.7.11.1</ecNumber>
    </recommendedName>
</protein>
<keyword evidence="13 18" id="KW-0472">Membrane</keyword>
<dbReference type="Pfam" id="PF07714">
    <property type="entry name" value="PK_Tyr_Ser-Thr"/>
    <property type="match status" value="1"/>
</dbReference>
<keyword evidence="6 18" id="KW-0812">Transmembrane</keyword>
<gene>
    <name evidence="21" type="ORF">VNO77_25438</name>
</gene>
<feature type="signal peptide" evidence="19">
    <location>
        <begin position="1"/>
        <end position="21"/>
    </location>
</feature>
<accession>A0AAN9QAX1</accession>
<dbReference type="PROSITE" id="PS00108">
    <property type="entry name" value="PROTEIN_KINASE_ST"/>
    <property type="match status" value="1"/>
</dbReference>
<dbReference type="FunFam" id="3.80.10.10:FF:000542">
    <property type="entry name" value="Leucine-rich repeat protein kinase family protein"/>
    <property type="match status" value="1"/>
</dbReference>
<dbReference type="GO" id="GO:0004674">
    <property type="term" value="F:protein serine/threonine kinase activity"/>
    <property type="evidence" value="ECO:0007669"/>
    <property type="project" value="UniProtKB-KW"/>
</dbReference>
<dbReference type="PROSITE" id="PS50011">
    <property type="entry name" value="PROTEIN_KINASE_DOM"/>
    <property type="match status" value="1"/>
</dbReference>
<dbReference type="InterPro" id="IPR008271">
    <property type="entry name" value="Ser/Thr_kinase_AS"/>
</dbReference>
<evidence type="ECO:0000256" key="10">
    <source>
        <dbReference type="ARBA" id="ARBA00022777"/>
    </source>
</evidence>
<feature type="region of interest" description="Disordered" evidence="17">
    <location>
        <begin position="913"/>
        <end position="938"/>
    </location>
</feature>
<dbReference type="InterPro" id="IPR001611">
    <property type="entry name" value="Leu-rich_rpt"/>
</dbReference>
<evidence type="ECO:0000256" key="19">
    <source>
        <dbReference type="SAM" id="SignalP"/>
    </source>
</evidence>
<dbReference type="Proteomes" id="UP001367508">
    <property type="component" value="Unassembled WGS sequence"/>
</dbReference>
<dbReference type="PROSITE" id="PS51450">
    <property type="entry name" value="LRR"/>
    <property type="match status" value="1"/>
</dbReference>
<dbReference type="EMBL" id="JAYMYQ010000005">
    <property type="protein sequence ID" value="KAK7331220.1"/>
    <property type="molecule type" value="Genomic_DNA"/>
</dbReference>
<evidence type="ECO:0000256" key="3">
    <source>
        <dbReference type="ARBA" id="ARBA00022527"/>
    </source>
</evidence>
<keyword evidence="4" id="KW-0433">Leucine-rich repeat</keyword>
<proteinExistence type="predicted"/>
<dbReference type="GO" id="GO:0005524">
    <property type="term" value="F:ATP binding"/>
    <property type="evidence" value="ECO:0007669"/>
    <property type="project" value="UniProtKB-UniRule"/>
</dbReference>
<evidence type="ECO:0000256" key="2">
    <source>
        <dbReference type="ARBA" id="ARBA00012513"/>
    </source>
</evidence>
<evidence type="ECO:0000256" key="9">
    <source>
        <dbReference type="ARBA" id="ARBA00022741"/>
    </source>
</evidence>
<keyword evidence="12 18" id="KW-1133">Transmembrane helix</keyword>
<dbReference type="EC" id="2.7.11.1" evidence="2"/>
<dbReference type="FunFam" id="1.10.510.10:FF:000453">
    <property type="entry name" value="LRR receptor-like serine/threonine-protein kinase HSL2"/>
    <property type="match status" value="1"/>
</dbReference>
<evidence type="ECO:0000259" key="20">
    <source>
        <dbReference type="PROSITE" id="PS50011"/>
    </source>
</evidence>
<dbReference type="SUPFAM" id="SSF56112">
    <property type="entry name" value="Protein kinase-like (PK-like)"/>
    <property type="match status" value="1"/>
</dbReference>
<keyword evidence="7 19" id="KW-0732">Signal</keyword>
<dbReference type="InterPro" id="IPR011009">
    <property type="entry name" value="Kinase-like_dom_sf"/>
</dbReference>
<dbReference type="Pfam" id="PF00560">
    <property type="entry name" value="LRR_1"/>
    <property type="match status" value="4"/>
</dbReference>
<evidence type="ECO:0000256" key="16">
    <source>
        <dbReference type="PROSITE-ProRule" id="PRU10141"/>
    </source>
</evidence>
<evidence type="ECO:0000256" key="12">
    <source>
        <dbReference type="ARBA" id="ARBA00022989"/>
    </source>
</evidence>
<keyword evidence="11 16" id="KW-0067">ATP-binding</keyword>
<dbReference type="FunFam" id="3.80.10.10:FF:000363">
    <property type="entry name" value="Leucine-rich repeat family protein"/>
    <property type="match status" value="1"/>
</dbReference>
<organism evidence="21 22">
    <name type="scientific">Canavalia gladiata</name>
    <name type="common">Sword bean</name>
    <name type="synonym">Dolichos gladiatus</name>
    <dbReference type="NCBI Taxonomy" id="3824"/>
    <lineage>
        <taxon>Eukaryota</taxon>
        <taxon>Viridiplantae</taxon>
        <taxon>Streptophyta</taxon>
        <taxon>Embryophyta</taxon>
        <taxon>Tracheophyta</taxon>
        <taxon>Spermatophyta</taxon>
        <taxon>Magnoliopsida</taxon>
        <taxon>eudicotyledons</taxon>
        <taxon>Gunneridae</taxon>
        <taxon>Pentapetalae</taxon>
        <taxon>rosids</taxon>
        <taxon>fabids</taxon>
        <taxon>Fabales</taxon>
        <taxon>Fabaceae</taxon>
        <taxon>Papilionoideae</taxon>
        <taxon>50 kb inversion clade</taxon>
        <taxon>NPAAA clade</taxon>
        <taxon>indigoferoid/millettioid clade</taxon>
        <taxon>Phaseoleae</taxon>
        <taxon>Canavalia</taxon>
    </lineage>
</organism>
<evidence type="ECO:0000256" key="18">
    <source>
        <dbReference type="SAM" id="Phobius"/>
    </source>
</evidence>
<keyword evidence="5" id="KW-0808">Transferase</keyword>
<keyword evidence="15" id="KW-0325">Glycoprotein</keyword>
<dbReference type="SUPFAM" id="SSF52058">
    <property type="entry name" value="L domain-like"/>
    <property type="match status" value="1"/>
</dbReference>
<evidence type="ECO:0000256" key="17">
    <source>
        <dbReference type="SAM" id="MobiDB-lite"/>
    </source>
</evidence>
<evidence type="ECO:0000256" key="8">
    <source>
        <dbReference type="ARBA" id="ARBA00022737"/>
    </source>
</evidence>
<evidence type="ECO:0000256" key="11">
    <source>
        <dbReference type="ARBA" id="ARBA00022840"/>
    </source>
</evidence>
<dbReference type="InterPro" id="IPR000719">
    <property type="entry name" value="Prot_kinase_dom"/>
</dbReference>